<dbReference type="EMBL" id="RXIF01000006">
    <property type="protein sequence ID" value="RZN64541.1"/>
    <property type="molecule type" value="Genomic_DNA"/>
</dbReference>
<proteinExistence type="predicted"/>
<dbReference type="PANTHER" id="PTHR45663:SF11">
    <property type="entry name" value="GEO12009P1"/>
    <property type="match status" value="1"/>
</dbReference>
<keyword evidence="1" id="KW-0813">Transport</keyword>
<dbReference type="InterPro" id="IPR036249">
    <property type="entry name" value="Thioredoxin-like_sf"/>
</dbReference>
<dbReference type="PRINTS" id="PR00421">
    <property type="entry name" value="THIOREDOXIN"/>
</dbReference>
<name>A0A520KRX4_METT2</name>
<evidence type="ECO:0000256" key="2">
    <source>
        <dbReference type="ARBA" id="ARBA00022982"/>
    </source>
</evidence>
<sequence length="144" mass="16959">MKKDNFEEDKTIKEIKKKKMEEIMKKISEQEEYKYLDKPVIVNEKNFNEFISKYPNVMIDCWAEWCGPCRMVAPIIDELAKEYRGRVVFGKLNTDENSRLAMKFGITAIPTFLFFKDGKKVDTMIGALPKEAFEQRLKKVFILS</sequence>
<reference evidence="6 7" key="1">
    <citation type="journal article" date="2019" name="Nat. Microbiol.">
        <title>Wide diversity of methane and short-chain alkane metabolisms in uncultured archaea.</title>
        <authorList>
            <person name="Borrel G."/>
            <person name="Adam P.S."/>
            <person name="McKay L.J."/>
            <person name="Chen L.X."/>
            <person name="Sierra-Garcia I.N."/>
            <person name="Sieber C.M."/>
            <person name="Letourneur Q."/>
            <person name="Ghozlane A."/>
            <person name="Andersen G.L."/>
            <person name="Li W.J."/>
            <person name="Hallam S.J."/>
            <person name="Muyzer G."/>
            <person name="de Oliveira V.M."/>
            <person name="Inskeep W.P."/>
            <person name="Banfield J.F."/>
            <person name="Gribaldo S."/>
        </authorList>
    </citation>
    <scope>NUCLEOTIDE SEQUENCE [LARGE SCALE GENOMIC DNA]</scope>
    <source>
        <strain evidence="6">NM1a</strain>
    </source>
</reference>
<dbReference type="CDD" id="cd02947">
    <property type="entry name" value="TRX_family"/>
    <property type="match status" value="1"/>
</dbReference>
<evidence type="ECO:0000256" key="1">
    <source>
        <dbReference type="ARBA" id="ARBA00022448"/>
    </source>
</evidence>
<protein>
    <submittedName>
        <fullName evidence="6">Thioredoxin</fullName>
    </submittedName>
</protein>
<dbReference type="PROSITE" id="PS00194">
    <property type="entry name" value="THIOREDOXIN_1"/>
    <property type="match status" value="1"/>
</dbReference>
<dbReference type="NCBIfam" id="TIGR01068">
    <property type="entry name" value="thioredoxin"/>
    <property type="match status" value="1"/>
</dbReference>
<gene>
    <name evidence="6" type="primary">trxA</name>
    <name evidence="6" type="ORF">EF806_04160</name>
</gene>
<dbReference type="Proteomes" id="UP000317158">
    <property type="component" value="Unassembled WGS sequence"/>
</dbReference>
<evidence type="ECO:0000256" key="4">
    <source>
        <dbReference type="ARBA" id="ARBA00023284"/>
    </source>
</evidence>
<dbReference type="PANTHER" id="PTHR45663">
    <property type="entry name" value="GEO12009P1"/>
    <property type="match status" value="1"/>
</dbReference>
<dbReference type="Gene3D" id="3.40.30.10">
    <property type="entry name" value="Glutaredoxin"/>
    <property type="match status" value="1"/>
</dbReference>
<evidence type="ECO:0000256" key="3">
    <source>
        <dbReference type="ARBA" id="ARBA00023157"/>
    </source>
</evidence>
<dbReference type="AlphaFoldDB" id="A0A520KRX4"/>
<dbReference type="InterPro" id="IPR005746">
    <property type="entry name" value="Thioredoxin"/>
</dbReference>
<keyword evidence="4" id="KW-0676">Redox-active center</keyword>
<dbReference type="FunFam" id="3.40.30.10:FF:000001">
    <property type="entry name" value="Thioredoxin"/>
    <property type="match status" value="1"/>
</dbReference>
<organism evidence="6 7">
    <name type="scientific">Methanoliparum thermophilum</name>
    <dbReference type="NCBI Taxonomy" id="2491083"/>
    <lineage>
        <taxon>Archaea</taxon>
        <taxon>Methanobacteriati</taxon>
        <taxon>Methanobacteriota</taxon>
        <taxon>Candidatus Methanoliparia</taxon>
        <taxon>Candidatus Methanoliparales</taxon>
        <taxon>Candidatus Methanoliparaceae</taxon>
        <taxon>Candidatus Methanoliparum</taxon>
    </lineage>
</organism>
<keyword evidence="2" id="KW-0249">Electron transport</keyword>
<accession>A0A520KRX4</accession>
<dbReference type="PROSITE" id="PS51352">
    <property type="entry name" value="THIOREDOXIN_2"/>
    <property type="match status" value="1"/>
</dbReference>
<evidence type="ECO:0000313" key="7">
    <source>
        <dbReference type="Proteomes" id="UP000317158"/>
    </source>
</evidence>
<evidence type="ECO:0000313" key="6">
    <source>
        <dbReference type="EMBL" id="RZN64541.1"/>
    </source>
</evidence>
<evidence type="ECO:0000259" key="5">
    <source>
        <dbReference type="PROSITE" id="PS51352"/>
    </source>
</evidence>
<dbReference type="InterPro" id="IPR013766">
    <property type="entry name" value="Thioredoxin_domain"/>
</dbReference>
<feature type="domain" description="Thioredoxin" evidence="5">
    <location>
        <begin position="21"/>
        <end position="142"/>
    </location>
</feature>
<dbReference type="SUPFAM" id="SSF52833">
    <property type="entry name" value="Thioredoxin-like"/>
    <property type="match status" value="1"/>
</dbReference>
<dbReference type="Pfam" id="PF00085">
    <property type="entry name" value="Thioredoxin"/>
    <property type="match status" value="1"/>
</dbReference>
<keyword evidence="3" id="KW-1015">Disulfide bond</keyword>
<dbReference type="GO" id="GO:0015035">
    <property type="term" value="F:protein-disulfide reductase activity"/>
    <property type="evidence" value="ECO:0007669"/>
    <property type="project" value="InterPro"/>
</dbReference>
<dbReference type="InterPro" id="IPR017937">
    <property type="entry name" value="Thioredoxin_CS"/>
</dbReference>
<comment type="caution">
    <text evidence="6">The sequence shown here is derived from an EMBL/GenBank/DDBJ whole genome shotgun (WGS) entry which is preliminary data.</text>
</comment>
<dbReference type="GO" id="GO:0005737">
    <property type="term" value="C:cytoplasm"/>
    <property type="evidence" value="ECO:0007669"/>
    <property type="project" value="TreeGrafter"/>
</dbReference>